<dbReference type="AlphaFoldDB" id="A0A8J7LAB0"/>
<dbReference type="EMBL" id="JAECZC010000030">
    <property type="protein sequence ID" value="MBH8563866.1"/>
    <property type="molecule type" value="Genomic_DNA"/>
</dbReference>
<dbReference type="Proteomes" id="UP000632766">
    <property type="component" value="Unassembled WGS sequence"/>
</dbReference>
<sequence>MASWKKFNEIGFLVMRSHPQPSHQLKIAQFEICFSTTRRGLLNKSQNCIGLEVERSPPQTQNLPS</sequence>
<comment type="caution">
    <text evidence="1">The sequence shown here is derived from an EMBL/GenBank/DDBJ whole genome shotgun (WGS) entry which is preliminary data.</text>
</comment>
<protein>
    <submittedName>
        <fullName evidence="1">Uncharacterized protein</fullName>
    </submittedName>
</protein>
<proteinExistence type="predicted"/>
<keyword evidence="2" id="KW-1185">Reference proteome</keyword>
<gene>
    <name evidence="1" type="ORF">I8748_17015</name>
</gene>
<reference evidence="1 2" key="1">
    <citation type="journal article" date="2021" name="Int. J. Syst. Evol. Microbiol.">
        <title>Amazonocrinis nigriterrae gen. nov., sp. nov., Atlanticothrix silvestris gen. nov., sp. nov. and Dendronalium phyllosphericum gen. nov., sp. nov., nostocacean cyanobacteria from Brazilian environments.</title>
        <authorList>
            <person name="Alvarenga D.O."/>
            <person name="Andreote A.P.D."/>
            <person name="Branco L.H.Z."/>
            <person name="Delbaje E."/>
            <person name="Cruz R.B."/>
            <person name="Varani A.M."/>
            <person name="Fiore M.F."/>
        </authorList>
    </citation>
    <scope>NUCLEOTIDE SEQUENCE [LARGE SCALE GENOMIC DNA]</scope>
    <source>
        <strain evidence="1 2">CENA67</strain>
    </source>
</reference>
<organism evidence="1 2">
    <name type="scientific">Amazonocrinis nigriterrae CENA67</name>
    <dbReference type="NCBI Taxonomy" id="2794033"/>
    <lineage>
        <taxon>Bacteria</taxon>
        <taxon>Bacillati</taxon>
        <taxon>Cyanobacteriota</taxon>
        <taxon>Cyanophyceae</taxon>
        <taxon>Nostocales</taxon>
        <taxon>Nostocaceae</taxon>
        <taxon>Amazonocrinis</taxon>
        <taxon>Amazonocrinis nigriterrae</taxon>
    </lineage>
</organism>
<accession>A0A8J7LAB0</accession>
<name>A0A8J7LAB0_9NOST</name>
<dbReference type="RefSeq" id="WP_198125731.1">
    <property type="nucleotide sequence ID" value="NZ_JAECZC010000030.1"/>
</dbReference>
<evidence type="ECO:0000313" key="2">
    <source>
        <dbReference type="Proteomes" id="UP000632766"/>
    </source>
</evidence>
<evidence type="ECO:0000313" key="1">
    <source>
        <dbReference type="EMBL" id="MBH8563866.1"/>
    </source>
</evidence>